<dbReference type="Proteomes" id="UP000623129">
    <property type="component" value="Unassembled WGS sequence"/>
</dbReference>
<feature type="compositionally biased region" description="Basic and acidic residues" evidence="1">
    <location>
        <begin position="81"/>
        <end position="95"/>
    </location>
</feature>
<reference evidence="2" key="1">
    <citation type="submission" date="2020-01" db="EMBL/GenBank/DDBJ databases">
        <title>Genome sequence of Kobresia littledalei, the first chromosome-level genome in the family Cyperaceae.</title>
        <authorList>
            <person name="Qu G."/>
        </authorList>
    </citation>
    <scope>NUCLEOTIDE SEQUENCE</scope>
    <source>
        <strain evidence="2">C.B.Clarke</strain>
        <tissue evidence="2">Leaf</tissue>
    </source>
</reference>
<keyword evidence="3" id="KW-1185">Reference proteome</keyword>
<feature type="compositionally biased region" description="Acidic residues" evidence="1">
    <location>
        <begin position="112"/>
        <end position="121"/>
    </location>
</feature>
<gene>
    <name evidence="2" type="ORF">FCM35_KLT00100</name>
</gene>
<evidence type="ECO:0000313" key="3">
    <source>
        <dbReference type="Proteomes" id="UP000623129"/>
    </source>
</evidence>
<evidence type="ECO:0000313" key="2">
    <source>
        <dbReference type="EMBL" id="KAF3341462.1"/>
    </source>
</evidence>
<comment type="caution">
    <text evidence="2">The sequence shown here is derived from an EMBL/GenBank/DDBJ whole genome shotgun (WGS) entry which is preliminary data.</text>
</comment>
<dbReference type="AlphaFoldDB" id="A0A833RIM8"/>
<accession>A0A833RIM8</accession>
<organism evidence="2 3">
    <name type="scientific">Carex littledalei</name>
    <dbReference type="NCBI Taxonomy" id="544730"/>
    <lineage>
        <taxon>Eukaryota</taxon>
        <taxon>Viridiplantae</taxon>
        <taxon>Streptophyta</taxon>
        <taxon>Embryophyta</taxon>
        <taxon>Tracheophyta</taxon>
        <taxon>Spermatophyta</taxon>
        <taxon>Magnoliopsida</taxon>
        <taxon>Liliopsida</taxon>
        <taxon>Poales</taxon>
        <taxon>Cyperaceae</taxon>
        <taxon>Cyperoideae</taxon>
        <taxon>Cariceae</taxon>
        <taxon>Carex</taxon>
        <taxon>Carex subgen. Euthyceras</taxon>
    </lineage>
</organism>
<dbReference type="OrthoDB" id="914169at2759"/>
<protein>
    <submittedName>
        <fullName evidence="2">Uncharacterized protein</fullName>
    </submittedName>
</protein>
<dbReference type="EMBL" id="SWLB01000001">
    <property type="protein sequence ID" value="KAF3341462.1"/>
    <property type="molecule type" value="Genomic_DNA"/>
</dbReference>
<proteinExistence type="predicted"/>
<sequence length="296" mass="33121">MDEDSDQSEESEEILNSEDIDMDRYMYTIEEEETEGASAESRSDPSQTAEPETAEPQSSQLEPQPQPDPETEPQPSPHPKRGPEPEPGVHPELHPKPGPAPQPSVQPGADPAESDNTEDIDNNDKNQPSDNTAEEETAGVQSLPPEIEDDGTRRFRKRRVLRMCPEAFELSGVDLDWSADKVQTGKRKRNKKGKKSDVKGVRGLAKPRELVHPDRRHVLKVVGDYEFTAAPECSKVVTTIRLVTCECLPGPIRLYNMFPSRVRLEILSKFLQRYSWAEGEDVGHCLNVFENIAADT</sequence>
<feature type="region of interest" description="Disordered" evidence="1">
    <location>
        <begin position="1"/>
        <end position="151"/>
    </location>
</feature>
<name>A0A833RIM8_9POAL</name>
<feature type="compositionally biased region" description="Acidic residues" evidence="1">
    <location>
        <begin position="1"/>
        <end position="21"/>
    </location>
</feature>
<feature type="compositionally biased region" description="Pro residues" evidence="1">
    <location>
        <begin position="64"/>
        <end position="77"/>
    </location>
</feature>
<evidence type="ECO:0000256" key="1">
    <source>
        <dbReference type="SAM" id="MobiDB-lite"/>
    </source>
</evidence>